<evidence type="ECO:0000256" key="4">
    <source>
        <dbReference type="ARBA" id="ARBA00022989"/>
    </source>
</evidence>
<evidence type="ECO:0000256" key="9">
    <source>
        <dbReference type="RuleBase" id="RU000688"/>
    </source>
</evidence>
<evidence type="ECO:0000256" key="3">
    <source>
        <dbReference type="ARBA" id="ARBA00022692"/>
    </source>
</evidence>
<keyword evidence="2" id="KW-1003">Cell membrane</keyword>
<dbReference type="Proteomes" id="UP000095280">
    <property type="component" value="Unplaced"/>
</dbReference>
<dbReference type="PANTHER" id="PTHR24248:SF72">
    <property type="entry name" value="G-PROTEIN COUPLED RECEPTORS FAMILY 1 PROFILE DOMAIN-CONTAINING PROTEIN"/>
    <property type="match status" value="1"/>
</dbReference>
<evidence type="ECO:0000256" key="10">
    <source>
        <dbReference type="SAM" id="Phobius"/>
    </source>
</evidence>
<dbReference type="SUPFAM" id="SSF81321">
    <property type="entry name" value="Family A G protein-coupled receptor-like"/>
    <property type="match status" value="1"/>
</dbReference>
<keyword evidence="12" id="KW-1185">Reference proteome</keyword>
<keyword evidence="7 9" id="KW-0675">Receptor</keyword>
<evidence type="ECO:0000256" key="5">
    <source>
        <dbReference type="ARBA" id="ARBA00023040"/>
    </source>
</evidence>
<keyword evidence="6 10" id="KW-0472">Membrane</keyword>
<dbReference type="AlphaFoldDB" id="A0A1I8JB84"/>
<dbReference type="GO" id="GO:0007204">
    <property type="term" value="P:positive regulation of cytosolic calcium ion concentration"/>
    <property type="evidence" value="ECO:0007669"/>
    <property type="project" value="TreeGrafter"/>
</dbReference>
<keyword evidence="5 9" id="KW-0297">G-protein coupled receptor</keyword>
<feature type="transmembrane region" description="Helical" evidence="10">
    <location>
        <begin position="206"/>
        <end position="228"/>
    </location>
</feature>
<dbReference type="PROSITE" id="PS50262">
    <property type="entry name" value="G_PROTEIN_RECEP_F1_2"/>
    <property type="match status" value="1"/>
</dbReference>
<feature type="transmembrane region" description="Helical" evidence="10">
    <location>
        <begin position="50"/>
        <end position="71"/>
    </location>
</feature>
<evidence type="ECO:0000256" key="7">
    <source>
        <dbReference type="ARBA" id="ARBA00023170"/>
    </source>
</evidence>
<dbReference type="InterPro" id="IPR000276">
    <property type="entry name" value="GPCR_Rhodpsn"/>
</dbReference>
<keyword evidence="8 9" id="KW-0807">Transducer</keyword>
<reference evidence="13" key="1">
    <citation type="submission" date="2016-11" db="UniProtKB">
        <authorList>
            <consortium name="WormBaseParasite"/>
        </authorList>
    </citation>
    <scope>IDENTIFICATION</scope>
</reference>
<dbReference type="GO" id="GO:0005886">
    <property type="term" value="C:plasma membrane"/>
    <property type="evidence" value="ECO:0007669"/>
    <property type="project" value="UniProtKB-SubCell"/>
</dbReference>
<dbReference type="SMART" id="SM01381">
    <property type="entry name" value="7TM_GPCR_Srsx"/>
    <property type="match status" value="1"/>
</dbReference>
<feature type="transmembrane region" description="Helical" evidence="10">
    <location>
        <begin position="321"/>
        <end position="339"/>
    </location>
</feature>
<evidence type="ECO:0000256" key="2">
    <source>
        <dbReference type="ARBA" id="ARBA00022475"/>
    </source>
</evidence>
<dbReference type="PROSITE" id="PS00237">
    <property type="entry name" value="G_PROTEIN_RECEP_F1_1"/>
    <property type="match status" value="1"/>
</dbReference>
<dbReference type="PANTHER" id="PTHR24248">
    <property type="entry name" value="ADRENERGIC RECEPTOR-RELATED G-PROTEIN COUPLED RECEPTOR"/>
    <property type="match status" value="1"/>
</dbReference>
<keyword evidence="4 10" id="KW-1133">Transmembrane helix</keyword>
<feature type="transmembrane region" description="Helical" evidence="10">
    <location>
        <begin position="123"/>
        <end position="144"/>
    </location>
</feature>
<dbReference type="GO" id="GO:0007267">
    <property type="term" value="P:cell-cell signaling"/>
    <property type="evidence" value="ECO:0007669"/>
    <property type="project" value="TreeGrafter"/>
</dbReference>
<dbReference type="PRINTS" id="PR00237">
    <property type="entry name" value="GPCRRHODOPSN"/>
</dbReference>
<evidence type="ECO:0000256" key="6">
    <source>
        <dbReference type="ARBA" id="ARBA00023136"/>
    </source>
</evidence>
<accession>A0A1I8JB84</accession>
<proteinExistence type="inferred from homology"/>
<organism evidence="12 13">
    <name type="scientific">Macrostomum lignano</name>
    <dbReference type="NCBI Taxonomy" id="282301"/>
    <lineage>
        <taxon>Eukaryota</taxon>
        <taxon>Metazoa</taxon>
        <taxon>Spiralia</taxon>
        <taxon>Lophotrochozoa</taxon>
        <taxon>Platyhelminthes</taxon>
        <taxon>Rhabditophora</taxon>
        <taxon>Macrostomorpha</taxon>
        <taxon>Macrostomida</taxon>
        <taxon>Macrostomidae</taxon>
        <taxon>Macrostomum</taxon>
    </lineage>
</organism>
<dbReference type="InterPro" id="IPR017452">
    <property type="entry name" value="GPCR_Rhodpsn_7TM"/>
</dbReference>
<evidence type="ECO:0000259" key="11">
    <source>
        <dbReference type="PROSITE" id="PS50262"/>
    </source>
</evidence>
<feature type="transmembrane region" description="Helical" evidence="10">
    <location>
        <begin position="165"/>
        <end position="186"/>
    </location>
</feature>
<dbReference type="GO" id="GO:0071880">
    <property type="term" value="P:adenylate cyclase-activating adrenergic receptor signaling pathway"/>
    <property type="evidence" value="ECO:0007669"/>
    <property type="project" value="TreeGrafter"/>
</dbReference>
<dbReference type="GO" id="GO:0043410">
    <property type="term" value="P:positive regulation of MAPK cascade"/>
    <property type="evidence" value="ECO:0007669"/>
    <property type="project" value="TreeGrafter"/>
</dbReference>
<feature type="transmembrane region" description="Helical" evidence="10">
    <location>
        <begin position="359"/>
        <end position="378"/>
    </location>
</feature>
<sequence>GLLGRQYPELRIVSIMQQPLASNNTSLAAASEAPMCVNQTLDLLTAVATGTPLCLIALATVFGNCLVLLAVATQPSLRSSATAVFISNLAIADLLLGVCVLPFSSVLEVTHGCWYFGQLLCHVWASVDVLCCTASIMSLCAISLDRYIGVTRPLRHASIVTRRRAVALAAGVWLLSLLVSVGPLLGWRTDGDGAQPNICRVSDNRAYIVFSVIVSFYLPLCVVIFFYIRIYQAASRQTRSLANGVVTARMRASNSQQSVNSTASASATSATAVVTLRVHRGGGGGGGACGLTGAGRQHQQSRLHMAGKLARFKREKKAAKTLGIVVGVFILCWLPFFFIYPFKEILCRQCSVPDLLFKIVFWLGYCNSLCNPVIYACSNREFKRAFWRLLSCFCRRQRQKRPGQMQQRQRLTSAATTTLQACHRQQRSSSSGQAPTRGAPSATELTLLNRKNHHW</sequence>
<dbReference type="Pfam" id="PF00001">
    <property type="entry name" value="7tm_1"/>
    <property type="match status" value="1"/>
</dbReference>
<name>A0A1I8JB84_9PLAT</name>
<dbReference type="GO" id="GO:0007200">
    <property type="term" value="P:phospholipase C-activating G protein-coupled receptor signaling pathway"/>
    <property type="evidence" value="ECO:0007669"/>
    <property type="project" value="TreeGrafter"/>
</dbReference>
<feature type="transmembrane region" description="Helical" evidence="10">
    <location>
        <begin position="83"/>
        <end position="103"/>
    </location>
</feature>
<evidence type="ECO:0000256" key="8">
    <source>
        <dbReference type="ARBA" id="ARBA00023224"/>
    </source>
</evidence>
<feature type="domain" description="G-protein coupled receptors family 1 profile" evidence="11">
    <location>
        <begin position="63"/>
        <end position="375"/>
    </location>
</feature>
<dbReference type="WBParaSite" id="maker-uti_cns_0046463-snap-gene-0.6-mRNA-1">
    <property type="protein sequence ID" value="maker-uti_cns_0046463-snap-gene-0.6-mRNA-1"/>
    <property type="gene ID" value="maker-uti_cns_0046463-snap-gene-0.6"/>
</dbReference>
<dbReference type="CDD" id="cd14967">
    <property type="entry name" value="7tmA_amine_R-like"/>
    <property type="match status" value="1"/>
</dbReference>
<dbReference type="GO" id="GO:0004937">
    <property type="term" value="F:alpha1-adrenergic receptor activity"/>
    <property type="evidence" value="ECO:0007669"/>
    <property type="project" value="TreeGrafter"/>
</dbReference>
<evidence type="ECO:0000256" key="1">
    <source>
        <dbReference type="ARBA" id="ARBA00004651"/>
    </source>
</evidence>
<comment type="similarity">
    <text evidence="9">Belongs to the G-protein coupled receptor 1 family.</text>
</comment>
<keyword evidence="3 9" id="KW-0812">Transmembrane</keyword>
<comment type="subcellular location">
    <subcellularLocation>
        <location evidence="1">Cell membrane</location>
        <topology evidence="1">Multi-pass membrane protein</topology>
    </subcellularLocation>
</comment>
<evidence type="ECO:0000313" key="12">
    <source>
        <dbReference type="Proteomes" id="UP000095280"/>
    </source>
</evidence>
<protein>
    <submittedName>
        <fullName evidence="13">G_PROTEIN_RECEP_F1_2 domain-containing protein</fullName>
    </submittedName>
</protein>
<evidence type="ECO:0000313" key="13">
    <source>
        <dbReference type="WBParaSite" id="maker-uti_cns_0046463-snap-gene-0.6-mRNA-1"/>
    </source>
</evidence>
<dbReference type="Gene3D" id="1.20.1070.10">
    <property type="entry name" value="Rhodopsin 7-helix transmembrane proteins"/>
    <property type="match status" value="1"/>
</dbReference>